<dbReference type="PANTHER" id="PTHR43677:SF1">
    <property type="entry name" value="ACRYLYL-COA REDUCTASE ACUI-RELATED"/>
    <property type="match status" value="1"/>
</dbReference>
<dbReference type="SUPFAM" id="SSF50129">
    <property type="entry name" value="GroES-like"/>
    <property type="match status" value="1"/>
</dbReference>
<dbReference type="Proteomes" id="UP000831787">
    <property type="component" value="Chromosome"/>
</dbReference>
<dbReference type="Gene3D" id="3.90.180.10">
    <property type="entry name" value="Medium-chain alcohol dehydrogenases, catalytic domain"/>
    <property type="match status" value="1"/>
</dbReference>
<dbReference type="InterPro" id="IPR013154">
    <property type="entry name" value="ADH-like_N"/>
</dbReference>
<keyword evidence="3" id="KW-1185">Reference proteome</keyword>
<protein>
    <submittedName>
        <fullName evidence="2">Oxidoreductase</fullName>
    </submittedName>
</protein>
<proteinExistence type="predicted"/>
<dbReference type="NCBIfam" id="TIGR02823">
    <property type="entry name" value="oxido_YhdH"/>
    <property type="match status" value="1"/>
</dbReference>
<dbReference type="SUPFAM" id="SSF51735">
    <property type="entry name" value="NAD(P)-binding Rossmann-fold domains"/>
    <property type="match status" value="1"/>
</dbReference>
<dbReference type="SMART" id="SM00829">
    <property type="entry name" value="PKS_ER"/>
    <property type="match status" value="1"/>
</dbReference>
<evidence type="ECO:0000313" key="2">
    <source>
        <dbReference type="EMBL" id="UOQ43862.1"/>
    </source>
</evidence>
<dbReference type="PANTHER" id="PTHR43677">
    <property type="entry name" value="SHORT-CHAIN DEHYDROGENASE/REDUCTASE"/>
    <property type="match status" value="1"/>
</dbReference>
<evidence type="ECO:0000313" key="3">
    <source>
        <dbReference type="Proteomes" id="UP000831787"/>
    </source>
</evidence>
<feature type="domain" description="Enoyl reductase (ER)" evidence="1">
    <location>
        <begin position="13"/>
        <end position="327"/>
    </location>
</feature>
<dbReference type="InterPro" id="IPR014188">
    <property type="entry name" value="Acrylyl-CoA_reductase_AcuI"/>
</dbReference>
<sequence length="329" mass="35479">MPSFQAYTIREKGESVQAGMETLMTEDLPQGDVLIRVHYSSVNYKDGMVAQPNNPLVKNYPVIPGIDLAGEVVESTDNQFSKGDQVIATSYEIGVNHFGGYSEYARIPSQWIVPLPQELTLEQSMIYGTAGFTAALSIERLQHYGITPEKGPVLVTGATGGVGSMAVAMLAKQGYEVEASTGSESYTDFLKELGAAKVISRKEVFDGKLKPLDKEKWAAAVDPVGGEPLAAVLSQLKYFGAAAVSGLAAGTKVPTEVYPFILRGIALIGVDSVQCPMDIRKDIWDRLASDLNISDSLEKMKSQVSLEEVPETLEKILNGQTIGRTIVKV</sequence>
<organism evidence="2 3">
    <name type="scientific">Halobacillus salinarum</name>
    <dbReference type="NCBI Taxonomy" id="2932257"/>
    <lineage>
        <taxon>Bacteria</taxon>
        <taxon>Bacillati</taxon>
        <taxon>Bacillota</taxon>
        <taxon>Bacilli</taxon>
        <taxon>Bacillales</taxon>
        <taxon>Bacillaceae</taxon>
        <taxon>Halobacillus</taxon>
    </lineage>
</organism>
<dbReference type="Pfam" id="PF08240">
    <property type="entry name" value="ADH_N"/>
    <property type="match status" value="1"/>
</dbReference>
<dbReference type="InterPro" id="IPR013149">
    <property type="entry name" value="ADH-like_C"/>
</dbReference>
<dbReference type="InterPro" id="IPR011032">
    <property type="entry name" value="GroES-like_sf"/>
</dbReference>
<dbReference type="Gene3D" id="3.40.50.720">
    <property type="entry name" value="NAD(P)-binding Rossmann-like Domain"/>
    <property type="match status" value="1"/>
</dbReference>
<reference evidence="2 3" key="1">
    <citation type="submission" date="2022-04" db="EMBL/GenBank/DDBJ databases">
        <title>Halobacillus sp. isolated from saltern.</title>
        <authorList>
            <person name="Won M."/>
            <person name="Lee C.-M."/>
            <person name="Woen H.-Y."/>
            <person name="Kwon S.-W."/>
        </authorList>
    </citation>
    <scope>NUCLEOTIDE SEQUENCE [LARGE SCALE GENOMIC DNA]</scope>
    <source>
        <strain evidence="2 3">SSBR10-3</strain>
    </source>
</reference>
<dbReference type="Pfam" id="PF00107">
    <property type="entry name" value="ADH_zinc_N"/>
    <property type="match status" value="1"/>
</dbReference>
<accession>A0ABY4EK23</accession>
<name>A0ABY4EK23_9BACI</name>
<gene>
    <name evidence="2" type="ORF">MUN89_18600</name>
</gene>
<evidence type="ECO:0000259" key="1">
    <source>
        <dbReference type="SMART" id="SM00829"/>
    </source>
</evidence>
<dbReference type="InterPro" id="IPR020843">
    <property type="entry name" value="ER"/>
</dbReference>
<dbReference type="RefSeq" id="WP_244709366.1">
    <property type="nucleotide sequence ID" value="NZ_CP095073.1"/>
</dbReference>
<dbReference type="InterPro" id="IPR051397">
    <property type="entry name" value="Zn-ADH-like_protein"/>
</dbReference>
<dbReference type="EMBL" id="CP095073">
    <property type="protein sequence ID" value="UOQ43862.1"/>
    <property type="molecule type" value="Genomic_DNA"/>
</dbReference>
<dbReference type="InterPro" id="IPR036291">
    <property type="entry name" value="NAD(P)-bd_dom_sf"/>
</dbReference>